<organism evidence="1 2">
    <name type="scientific">Naganishia friedmannii</name>
    <dbReference type="NCBI Taxonomy" id="89922"/>
    <lineage>
        <taxon>Eukaryota</taxon>
        <taxon>Fungi</taxon>
        <taxon>Dikarya</taxon>
        <taxon>Basidiomycota</taxon>
        <taxon>Agaricomycotina</taxon>
        <taxon>Tremellomycetes</taxon>
        <taxon>Filobasidiales</taxon>
        <taxon>Filobasidiaceae</taxon>
        <taxon>Naganishia</taxon>
    </lineage>
</organism>
<comment type="caution">
    <text evidence="1">The sequence shown here is derived from an EMBL/GenBank/DDBJ whole genome shotgun (WGS) entry which is preliminary data.</text>
</comment>
<accession>A0ACC2V8K2</accession>
<reference evidence="1" key="1">
    <citation type="submission" date="2023-04" db="EMBL/GenBank/DDBJ databases">
        <title>Draft Genome sequencing of Naganishia species isolated from polar environments using Oxford Nanopore Technology.</title>
        <authorList>
            <person name="Leo P."/>
            <person name="Venkateswaran K."/>
        </authorList>
    </citation>
    <scope>NUCLEOTIDE SEQUENCE</scope>
    <source>
        <strain evidence="1">MNA-CCFEE 5423</strain>
    </source>
</reference>
<name>A0ACC2V8K2_9TREE</name>
<dbReference type="EMBL" id="JASBWT010000022">
    <property type="protein sequence ID" value="KAJ9095235.1"/>
    <property type="molecule type" value="Genomic_DNA"/>
</dbReference>
<dbReference type="Proteomes" id="UP001227268">
    <property type="component" value="Unassembled WGS sequence"/>
</dbReference>
<proteinExistence type="predicted"/>
<evidence type="ECO:0000313" key="1">
    <source>
        <dbReference type="EMBL" id="KAJ9095235.1"/>
    </source>
</evidence>
<evidence type="ECO:0000313" key="2">
    <source>
        <dbReference type="Proteomes" id="UP001227268"/>
    </source>
</evidence>
<gene>
    <name evidence="1" type="ORF">QFC21_005601</name>
</gene>
<sequence length="248" mass="26894">MYPRQSANTLFIPSILDQFDVLTALGNEHRQQRGRVRPEYVVVHEYRGDDKSLIKPACRFATAVFIAYIRAKIAKGRSRGEISVKLQSLERGARQVTALPPSPLFPLPASDPPGNTSQLALFRIQSAYYSPHHSQAGGSTTQSPGLRRASTATSRPSVAHIVQPATIRPAEEGTEPPPPPYSRQDPEPEATAELTRQISQLTTGISVPAPVVSSTPVNTSAAERERRELEEALRLSREVGRGGGSDAA</sequence>
<protein>
    <submittedName>
        <fullName evidence="1">Uncharacterized protein</fullName>
    </submittedName>
</protein>
<keyword evidence="2" id="KW-1185">Reference proteome</keyword>